<dbReference type="GO" id="GO:0016239">
    <property type="term" value="P:positive regulation of macroautophagy"/>
    <property type="evidence" value="ECO:0007669"/>
    <property type="project" value="TreeGrafter"/>
</dbReference>
<dbReference type="EMBL" id="JABDTM020015417">
    <property type="protein sequence ID" value="KAH0819144.1"/>
    <property type="molecule type" value="Genomic_DNA"/>
</dbReference>
<keyword evidence="1" id="KW-0853">WD repeat</keyword>
<accession>A0A8J6LE22</accession>
<reference evidence="4" key="2">
    <citation type="submission" date="2021-08" db="EMBL/GenBank/DDBJ databases">
        <authorList>
            <person name="Eriksson T."/>
        </authorList>
    </citation>
    <scope>NUCLEOTIDE SEQUENCE</scope>
    <source>
        <strain evidence="4">Stoneville</strain>
        <tissue evidence="4">Whole head</tissue>
    </source>
</reference>
<dbReference type="Proteomes" id="UP000719412">
    <property type="component" value="Unassembled WGS sequence"/>
</dbReference>
<reference evidence="4" key="1">
    <citation type="journal article" date="2020" name="J Insects Food Feed">
        <title>The yellow mealworm (Tenebrio molitor) genome: a resource for the emerging insects as food and feed industry.</title>
        <authorList>
            <person name="Eriksson T."/>
            <person name="Andere A."/>
            <person name="Kelstrup H."/>
            <person name="Emery V."/>
            <person name="Picard C."/>
        </authorList>
    </citation>
    <scope>NUCLEOTIDE SEQUENCE</scope>
    <source>
        <strain evidence="4">Stoneville</strain>
        <tissue evidence="4">Whole head</tissue>
    </source>
</reference>
<dbReference type="CDD" id="cd16693">
    <property type="entry name" value="mRING-H2-C3H3C2_WDR24"/>
    <property type="match status" value="1"/>
</dbReference>
<keyword evidence="5" id="KW-1185">Reference proteome</keyword>
<evidence type="ECO:0000256" key="3">
    <source>
        <dbReference type="SAM" id="MobiDB-lite"/>
    </source>
</evidence>
<evidence type="ECO:0008006" key="6">
    <source>
        <dbReference type="Google" id="ProtNLM"/>
    </source>
</evidence>
<dbReference type="AlphaFoldDB" id="A0A8J6LE22"/>
<keyword evidence="2" id="KW-0677">Repeat</keyword>
<dbReference type="PANTHER" id="PTHR46200">
    <property type="entry name" value="GATOR COMPLEX PROTEIN WDR24"/>
    <property type="match status" value="1"/>
</dbReference>
<dbReference type="GO" id="GO:0034198">
    <property type="term" value="P:cellular response to amino acid starvation"/>
    <property type="evidence" value="ECO:0007669"/>
    <property type="project" value="TreeGrafter"/>
</dbReference>
<gene>
    <name evidence="4" type="ORF">GEV33_003648</name>
</gene>
<dbReference type="GO" id="GO:0005774">
    <property type="term" value="C:vacuolar membrane"/>
    <property type="evidence" value="ECO:0007669"/>
    <property type="project" value="TreeGrafter"/>
</dbReference>
<sequence length="363" mass="41504">MCEHNWAVAKQYGKEQVAVVWRIIKTMYGEEYVQNSVPNNREDVISHNNLPMNNMLGLEHENDQRSRGGDTPAAQFSDDTENEDQVDHMTIYNNGFPMYLNVRTGLPKGDFSFGENELDMELDGIITDFQSGYRNYIPQQDFVLPNEAFHIRHEIRNRSPPPDKFPNSNYEVLNDDSHGVPIEEQPTALLTVSNLPKMSLWDPSSIVLDALKHHAMLGDVQTAACVLIVLGDQRKCLTDLDESTQEHWLLGYIDLLSRFQLWNIATQIIKLSWIPAVEQMNQQSTRFNTNCSNCSKALQRIGWLCDRCHSSQYALCSVCHQVVKGLYAWCQGCSHGGHLLHMRQWFAVNKTCPAGCRHLCEYK</sequence>
<comment type="caution">
    <text evidence="4">The sequence shown here is derived from an EMBL/GenBank/DDBJ whole genome shotgun (WGS) entry which is preliminary data.</text>
</comment>
<dbReference type="GO" id="GO:0005829">
    <property type="term" value="C:cytosol"/>
    <property type="evidence" value="ECO:0007669"/>
    <property type="project" value="TreeGrafter"/>
</dbReference>
<evidence type="ECO:0000256" key="2">
    <source>
        <dbReference type="ARBA" id="ARBA00022737"/>
    </source>
</evidence>
<name>A0A8J6LE22_TENMO</name>
<evidence type="ECO:0000313" key="5">
    <source>
        <dbReference type="Proteomes" id="UP000719412"/>
    </source>
</evidence>
<proteinExistence type="predicted"/>
<dbReference type="GO" id="GO:0061700">
    <property type="term" value="C:GATOR2 complex"/>
    <property type="evidence" value="ECO:0007669"/>
    <property type="project" value="TreeGrafter"/>
</dbReference>
<evidence type="ECO:0000256" key="1">
    <source>
        <dbReference type="ARBA" id="ARBA00022574"/>
    </source>
</evidence>
<dbReference type="InterPro" id="IPR037590">
    <property type="entry name" value="WDR24"/>
</dbReference>
<protein>
    <recommendedName>
        <fullName evidence="6">GATOR complex protein WDR24</fullName>
    </recommendedName>
</protein>
<feature type="region of interest" description="Disordered" evidence="3">
    <location>
        <begin position="60"/>
        <end position="84"/>
    </location>
</feature>
<evidence type="ECO:0000313" key="4">
    <source>
        <dbReference type="EMBL" id="KAH0819144.1"/>
    </source>
</evidence>
<dbReference type="GO" id="GO:1904263">
    <property type="term" value="P:positive regulation of TORC1 signaling"/>
    <property type="evidence" value="ECO:0007669"/>
    <property type="project" value="TreeGrafter"/>
</dbReference>
<dbReference type="PANTHER" id="PTHR46200:SF1">
    <property type="entry name" value="GATOR COMPLEX PROTEIN WDR24"/>
    <property type="match status" value="1"/>
</dbReference>
<organism evidence="4 5">
    <name type="scientific">Tenebrio molitor</name>
    <name type="common">Yellow mealworm beetle</name>
    <dbReference type="NCBI Taxonomy" id="7067"/>
    <lineage>
        <taxon>Eukaryota</taxon>
        <taxon>Metazoa</taxon>
        <taxon>Ecdysozoa</taxon>
        <taxon>Arthropoda</taxon>
        <taxon>Hexapoda</taxon>
        <taxon>Insecta</taxon>
        <taxon>Pterygota</taxon>
        <taxon>Neoptera</taxon>
        <taxon>Endopterygota</taxon>
        <taxon>Coleoptera</taxon>
        <taxon>Polyphaga</taxon>
        <taxon>Cucujiformia</taxon>
        <taxon>Tenebrionidae</taxon>
        <taxon>Tenebrio</taxon>
    </lineage>
</organism>